<dbReference type="Proteomes" id="UP000002213">
    <property type="component" value="Chromosome"/>
</dbReference>
<dbReference type="Pfam" id="PF02575">
    <property type="entry name" value="YbaB_DNA_bd"/>
    <property type="match status" value="1"/>
</dbReference>
<sequence length="152" mass="15679">MSDPIGNSRSLVDDWERGAQERAAKYEAMREAAERISLTGSAADGAVKVTVGPNGIPSDVVMTDAVSRLRPEEIAAAVLEAMRKAQGGYAAELARIVDETVGQTAAGQHIVATAERNFPQAGAPGAPGAPGAAVVKKRARDDGDFSGDSYLG</sequence>
<dbReference type="RefSeq" id="WP_015800987.1">
    <property type="nucleotide sequence ID" value="NC_013093.1"/>
</dbReference>
<organism evidence="2 3">
    <name type="scientific">Actinosynnema mirum (strain ATCC 29888 / DSM 43827 / JCM 3225 / NBRC 14064 / NCIMB 13271 / NRRL B-12336 / IMRU 3971 / 101)</name>
    <dbReference type="NCBI Taxonomy" id="446462"/>
    <lineage>
        <taxon>Bacteria</taxon>
        <taxon>Bacillati</taxon>
        <taxon>Actinomycetota</taxon>
        <taxon>Actinomycetes</taxon>
        <taxon>Pseudonocardiales</taxon>
        <taxon>Pseudonocardiaceae</taxon>
        <taxon>Actinosynnema</taxon>
    </lineage>
</organism>
<dbReference type="EMBL" id="CP001630">
    <property type="protein sequence ID" value="ACU36098.1"/>
    <property type="molecule type" value="Genomic_DNA"/>
</dbReference>
<keyword evidence="3" id="KW-1185">Reference proteome</keyword>
<evidence type="ECO:0000256" key="1">
    <source>
        <dbReference type="SAM" id="MobiDB-lite"/>
    </source>
</evidence>
<dbReference type="SUPFAM" id="SSF82607">
    <property type="entry name" value="YbaB-like"/>
    <property type="match status" value="1"/>
</dbReference>
<dbReference type="Gene3D" id="3.30.1310.10">
    <property type="entry name" value="Nucleoid-associated protein YbaB-like domain"/>
    <property type="match status" value="1"/>
</dbReference>
<gene>
    <name evidence="2" type="ordered locus">Amir_2153</name>
</gene>
<dbReference type="eggNOG" id="COG0718">
    <property type="taxonomic scope" value="Bacteria"/>
</dbReference>
<dbReference type="HOGENOM" id="CLU_125326_0_1_11"/>
<evidence type="ECO:0008006" key="4">
    <source>
        <dbReference type="Google" id="ProtNLM"/>
    </source>
</evidence>
<evidence type="ECO:0000313" key="3">
    <source>
        <dbReference type="Proteomes" id="UP000002213"/>
    </source>
</evidence>
<protein>
    <recommendedName>
        <fullName evidence="4">YbaB/EbfC DNA-binding family protein</fullName>
    </recommendedName>
</protein>
<dbReference type="InterPro" id="IPR036894">
    <property type="entry name" value="YbaB-like_sf"/>
</dbReference>
<evidence type="ECO:0000313" key="2">
    <source>
        <dbReference type="EMBL" id="ACU36098.1"/>
    </source>
</evidence>
<name>C6WH30_ACTMD</name>
<proteinExistence type="predicted"/>
<accession>C6WH30</accession>
<dbReference type="GO" id="GO:0003677">
    <property type="term" value="F:DNA binding"/>
    <property type="evidence" value="ECO:0007669"/>
    <property type="project" value="InterPro"/>
</dbReference>
<dbReference type="KEGG" id="ami:Amir_2153"/>
<feature type="compositionally biased region" description="Low complexity" evidence="1">
    <location>
        <begin position="121"/>
        <end position="133"/>
    </location>
</feature>
<feature type="region of interest" description="Disordered" evidence="1">
    <location>
        <begin position="118"/>
        <end position="152"/>
    </location>
</feature>
<dbReference type="InterPro" id="IPR004401">
    <property type="entry name" value="YbaB/EbfC"/>
</dbReference>
<dbReference type="AlphaFoldDB" id="C6WH30"/>
<reference evidence="2 3" key="1">
    <citation type="journal article" date="2009" name="Stand. Genomic Sci.">
        <title>Complete genome sequence of Actinosynnema mirum type strain (101).</title>
        <authorList>
            <person name="Land M."/>
            <person name="Lapidus A."/>
            <person name="Mayilraj S."/>
            <person name="Chen F."/>
            <person name="Copeland A."/>
            <person name="Del Rio T.G."/>
            <person name="Nolan M."/>
            <person name="Lucas S."/>
            <person name="Tice H."/>
            <person name="Cheng J.F."/>
            <person name="Chertkov O."/>
            <person name="Bruce D."/>
            <person name="Goodwin L."/>
            <person name="Pitluck S."/>
            <person name="Rohde M."/>
            <person name="Goker M."/>
            <person name="Pati A."/>
            <person name="Ivanova N."/>
            <person name="Mavromatis K."/>
            <person name="Chen A."/>
            <person name="Palaniappan K."/>
            <person name="Hauser L."/>
            <person name="Chang Y.J."/>
            <person name="Jeffries C.C."/>
            <person name="Brettin T."/>
            <person name="Detter J.C."/>
            <person name="Han C."/>
            <person name="Chain P."/>
            <person name="Tindall B.J."/>
            <person name="Bristow J."/>
            <person name="Eisen J.A."/>
            <person name="Markowitz V."/>
            <person name="Hugenholtz P."/>
            <person name="Kyrpides N.C."/>
            <person name="Klenk H.P."/>
        </authorList>
    </citation>
    <scope>NUCLEOTIDE SEQUENCE [LARGE SCALE GENOMIC DNA]</scope>
    <source>
        <strain evidence="3">ATCC 29888 / DSM 43827 / JCM 3225 / NBRC 14064 / NCIMB 13271 / NRRL B-12336 / IMRU 3971 / 101</strain>
    </source>
</reference>
<dbReference type="OrthoDB" id="3696044at2"/>